<dbReference type="EMBL" id="FQXS01000004">
    <property type="protein sequence ID" value="SHH59552.1"/>
    <property type="molecule type" value="Genomic_DNA"/>
</dbReference>
<name>A0A1M5U940_9BACT</name>
<proteinExistence type="inferred from homology"/>
<dbReference type="STRING" id="1121409.SAMN02745124_01083"/>
<dbReference type="InterPro" id="IPR011322">
    <property type="entry name" value="N-reg_PII-like_a/b"/>
</dbReference>
<dbReference type="OrthoDB" id="37622at2"/>
<dbReference type="GO" id="GO:0005507">
    <property type="term" value="F:copper ion binding"/>
    <property type="evidence" value="ECO:0007669"/>
    <property type="project" value="TreeGrafter"/>
</dbReference>
<accession>A0A1M5U940</accession>
<gene>
    <name evidence="2" type="ORF">SAMN02745124_01083</name>
</gene>
<evidence type="ECO:0000313" key="3">
    <source>
        <dbReference type="Proteomes" id="UP000184139"/>
    </source>
</evidence>
<dbReference type="InterPro" id="IPR004323">
    <property type="entry name" value="Ion_tolerance_CutA"/>
</dbReference>
<dbReference type="AlphaFoldDB" id="A0A1M5U940"/>
<dbReference type="GO" id="GO:0010038">
    <property type="term" value="P:response to metal ion"/>
    <property type="evidence" value="ECO:0007669"/>
    <property type="project" value="InterPro"/>
</dbReference>
<dbReference type="Pfam" id="PF03091">
    <property type="entry name" value="CutA1"/>
    <property type="match status" value="1"/>
</dbReference>
<dbReference type="SUPFAM" id="SSF54913">
    <property type="entry name" value="GlnB-like"/>
    <property type="match status" value="1"/>
</dbReference>
<dbReference type="Gene3D" id="3.30.70.120">
    <property type="match status" value="1"/>
</dbReference>
<dbReference type="InterPro" id="IPR015867">
    <property type="entry name" value="N-reg_PII/ATP_PRibTrfase_C"/>
</dbReference>
<evidence type="ECO:0000256" key="1">
    <source>
        <dbReference type="ARBA" id="ARBA00010169"/>
    </source>
</evidence>
<dbReference type="Proteomes" id="UP000184139">
    <property type="component" value="Unassembled WGS sequence"/>
</dbReference>
<comment type="similarity">
    <text evidence="1">Belongs to the CutA family.</text>
</comment>
<reference evidence="2 3" key="1">
    <citation type="submission" date="2016-11" db="EMBL/GenBank/DDBJ databases">
        <authorList>
            <person name="Jaros S."/>
            <person name="Januszkiewicz K."/>
            <person name="Wedrychowicz H."/>
        </authorList>
    </citation>
    <scope>NUCLEOTIDE SEQUENCE [LARGE SCALE GENOMIC DNA]</scope>
    <source>
        <strain evidence="2 3">DSM 9705</strain>
    </source>
</reference>
<organism evidence="2 3">
    <name type="scientific">Desulfofustis glycolicus DSM 9705</name>
    <dbReference type="NCBI Taxonomy" id="1121409"/>
    <lineage>
        <taxon>Bacteria</taxon>
        <taxon>Pseudomonadati</taxon>
        <taxon>Thermodesulfobacteriota</taxon>
        <taxon>Desulfobulbia</taxon>
        <taxon>Desulfobulbales</taxon>
        <taxon>Desulfocapsaceae</taxon>
        <taxon>Desulfofustis</taxon>
    </lineage>
</organism>
<dbReference type="PANTHER" id="PTHR23419:SF8">
    <property type="entry name" value="FI09726P"/>
    <property type="match status" value="1"/>
</dbReference>
<keyword evidence="3" id="KW-1185">Reference proteome</keyword>
<evidence type="ECO:0000313" key="2">
    <source>
        <dbReference type="EMBL" id="SHH59552.1"/>
    </source>
</evidence>
<protein>
    <submittedName>
        <fullName evidence="2">Divalent cation tolerance protein</fullName>
    </submittedName>
</protein>
<dbReference type="PANTHER" id="PTHR23419">
    <property type="entry name" value="DIVALENT CATION TOLERANCE CUTA-RELATED"/>
    <property type="match status" value="1"/>
</dbReference>
<dbReference type="RefSeq" id="WP_073373966.1">
    <property type="nucleotide sequence ID" value="NZ_FQXS01000004.1"/>
</dbReference>
<sequence length="106" mass="11859">MQPIMVTTSCANLETAQEIATHLLNRRLVACAQVSGPVTSSYWWQGAITSEAEYLVVMKSVRSLFAQIVEQLTAIHPYEVPEIVATDIVRINDGYRDWLLAELHQG</sequence>